<evidence type="ECO:0000313" key="2">
    <source>
        <dbReference type="EMBL" id="KKM80614.1"/>
    </source>
</evidence>
<keyword evidence="1" id="KW-0472">Membrane</keyword>
<reference evidence="2" key="1">
    <citation type="journal article" date="2015" name="Nature">
        <title>Complex archaea that bridge the gap between prokaryotes and eukaryotes.</title>
        <authorList>
            <person name="Spang A."/>
            <person name="Saw J.H."/>
            <person name="Jorgensen S.L."/>
            <person name="Zaremba-Niedzwiedzka K."/>
            <person name="Martijn J."/>
            <person name="Lind A.E."/>
            <person name="van Eijk R."/>
            <person name="Schleper C."/>
            <person name="Guy L."/>
            <person name="Ettema T.J."/>
        </authorList>
    </citation>
    <scope>NUCLEOTIDE SEQUENCE</scope>
</reference>
<proteinExistence type="predicted"/>
<feature type="transmembrane region" description="Helical" evidence="1">
    <location>
        <begin position="40"/>
        <end position="60"/>
    </location>
</feature>
<feature type="transmembrane region" description="Helical" evidence="1">
    <location>
        <begin position="138"/>
        <end position="158"/>
    </location>
</feature>
<accession>A0A0F9KEC1</accession>
<dbReference type="AlphaFoldDB" id="A0A0F9KEC1"/>
<feature type="transmembrane region" description="Helical" evidence="1">
    <location>
        <begin position="108"/>
        <end position="126"/>
    </location>
</feature>
<feature type="transmembrane region" description="Helical" evidence="1">
    <location>
        <begin position="16"/>
        <end position="34"/>
    </location>
</feature>
<keyword evidence="1" id="KW-0812">Transmembrane</keyword>
<feature type="transmembrane region" description="Helical" evidence="1">
    <location>
        <begin position="81"/>
        <end position="102"/>
    </location>
</feature>
<protein>
    <submittedName>
        <fullName evidence="2">Uncharacterized protein</fullName>
    </submittedName>
</protein>
<evidence type="ECO:0000256" key="1">
    <source>
        <dbReference type="SAM" id="Phobius"/>
    </source>
</evidence>
<feature type="transmembrane region" description="Helical" evidence="1">
    <location>
        <begin position="164"/>
        <end position="181"/>
    </location>
</feature>
<gene>
    <name evidence="2" type="ORF">LCGC14_1338060</name>
</gene>
<name>A0A0F9KEC1_9ZZZZ</name>
<comment type="caution">
    <text evidence="2">The sequence shown here is derived from an EMBL/GenBank/DDBJ whole genome shotgun (WGS) entry which is preliminary data.</text>
</comment>
<organism evidence="2">
    <name type="scientific">marine sediment metagenome</name>
    <dbReference type="NCBI Taxonomy" id="412755"/>
    <lineage>
        <taxon>unclassified sequences</taxon>
        <taxon>metagenomes</taxon>
        <taxon>ecological metagenomes</taxon>
    </lineage>
</organism>
<sequence length="226" mass="25389">MELDLINHKKIRADNYITILMISMLLLYAYFFTLEALVSLIVYPLVALVASGIIKFVYVFNKEKRDIQEIIEEGAGNFNKILLGIIYIISGLLFLNFILNRPNITPDIIINIIAFPMMIVGMAGITKGILIDIYSENYRVANILIGGVTLIICIMAFASTEKNYITYVVTLSAILLINFLSRAALYLSEFGLSLVHIKNIKLFFYIISGYLIKVDGNGNLVLSKMV</sequence>
<keyword evidence="1" id="KW-1133">Transmembrane helix</keyword>
<dbReference type="EMBL" id="LAZR01008152">
    <property type="protein sequence ID" value="KKM80614.1"/>
    <property type="molecule type" value="Genomic_DNA"/>
</dbReference>